<keyword evidence="6 13" id="KW-1133">Transmembrane helix</keyword>
<feature type="active site" evidence="11">
    <location>
        <position position="495"/>
    </location>
</feature>
<dbReference type="GO" id="GO:0008204">
    <property type="term" value="P:ergosterol metabolic process"/>
    <property type="evidence" value="ECO:0007669"/>
    <property type="project" value="TreeGrafter"/>
</dbReference>
<feature type="transmembrane region" description="Helical" evidence="13">
    <location>
        <begin position="159"/>
        <end position="179"/>
    </location>
</feature>
<feature type="transmembrane region" description="Helical" evidence="13">
    <location>
        <begin position="125"/>
        <end position="147"/>
    </location>
</feature>
<feature type="transmembrane region" description="Helical" evidence="13">
    <location>
        <begin position="356"/>
        <end position="378"/>
    </location>
</feature>
<keyword evidence="15" id="KW-1185">Reference proteome</keyword>
<comment type="subcellular location">
    <subcellularLocation>
        <location evidence="1 10">Endoplasmic reticulum membrane</location>
        <topology evidence="1 10">Multi-pass membrane protein</topology>
    </subcellularLocation>
</comment>
<dbReference type="Pfam" id="PF03062">
    <property type="entry name" value="MBOAT"/>
    <property type="match status" value="1"/>
</dbReference>
<evidence type="ECO:0000256" key="4">
    <source>
        <dbReference type="ARBA" id="ARBA00022692"/>
    </source>
</evidence>
<dbReference type="InterPro" id="IPR004299">
    <property type="entry name" value="MBOAT_fam"/>
</dbReference>
<dbReference type="Proteomes" id="UP001304895">
    <property type="component" value="Unassembled WGS sequence"/>
</dbReference>
<feature type="compositionally biased region" description="Basic residues" evidence="12">
    <location>
        <begin position="1"/>
        <end position="11"/>
    </location>
</feature>
<dbReference type="InterPro" id="IPR014371">
    <property type="entry name" value="Oat_ACAT_DAG_ARE"/>
</dbReference>
<feature type="region of interest" description="Disordered" evidence="12">
    <location>
        <begin position="1"/>
        <end position="29"/>
    </location>
</feature>
<organism evidence="14 15">
    <name type="scientific">Trichocladium antarcticum</name>
    <dbReference type="NCBI Taxonomy" id="1450529"/>
    <lineage>
        <taxon>Eukaryota</taxon>
        <taxon>Fungi</taxon>
        <taxon>Dikarya</taxon>
        <taxon>Ascomycota</taxon>
        <taxon>Pezizomycotina</taxon>
        <taxon>Sordariomycetes</taxon>
        <taxon>Sordariomycetidae</taxon>
        <taxon>Sordariales</taxon>
        <taxon>Chaetomiaceae</taxon>
        <taxon>Trichocladium</taxon>
    </lineage>
</organism>
<evidence type="ECO:0000256" key="11">
    <source>
        <dbReference type="PIRSR" id="PIRSR000439-1"/>
    </source>
</evidence>
<name>A0AAN6UJ59_9PEZI</name>
<evidence type="ECO:0000256" key="12">
    <source>
        <dbReference type="SAM" id="MobiDB-lite"/>
    </source>
</evidence>
<dbReference type="PIRSF" id="PIRSF000439">
    <property type="entry name" value="Oat_ACAT_DAG_ARE"/>
    <property type="match status" value="1"/>
</dbReference>
<dbReference type="GO" id="GO:0005789">
    <property type="term" value="C:endoplasmic reticulum membrane"/>
    <property type="evidence" value="ECO:0007669"/>
    <property type="project" value="UniProtKB-SubCell"/>
</dbReference>
<feature type="transmembrane region" description="Helical" evidence="13">
    <location>
        <begin position="401"/>
        <end position="421"/>
    </location>
</feature>
<evidence type="ECO:0000256" key="6">
    <source>
        <dbReference type="ARBA" id="ARBA00022989"/>
    </source>
</evidence>
<evidence type="ECO:0000256" key="5">
    <source>
        <dbReference type="ARBA" id="ARBA00022824"/>
    </source>
</evidence>
<evidence type="ECO:0000256" key="1">
    <source>
        <dbReference type="ARBA" id="ARBA00004477"/>
    </source>
</evidence>
<comment type="function">
    <text evidence="9">Sterol O-acyltransferase that catalyzes the formation of stery esters.</text>
</comment>
<feature type="transmembrane region" description="Helical" evidence="13">
    <location>
        <begin position="483"/>
        <end position="503"/>
    </location>
</feature>
<dbReference type="GO" id="GO:0034737">
    <property type="term" value="F:ergosterol O-acyltransferase activity"/>
    <property type="evidence" value="ECO:0007669"/>
    <property type="project" value="TreeGrafter"/>
</dbReference>
<feature type="transmembrane region" description="Helical" evidence="13">
    <location>
        <begin position="77"/>
        <end position="97"/>
    </location>
</feature>
<evidence type="ECO:0000256" key="10">
    <source>
        <dbReference type="PIRNR" id="PIRNR000439"/>
    </source>
</evidence>
<feature type="transmembrane region" description="Helical" evidence="13">
    <location>
        <begin position="534"/>
        <end position="557"/>
    </location>
</feature>
<keyword evidence="4 13" id="KW-0812">Transmembrane</keyword>
<evidence type="ECO:0000256" key="8">
    <source>
        <dbReference type="ARBA" id="ARBA00023315"/>
    </source>
</evidence>
<evidence type="ECO:0000313" key="14">
    <source>
        <dbReference type="EMBL" id="KAK4133982.1"/>
    </source>
</evidence>
<sequence>MTAESRRHRRPAAAANGSDPREPQPATDDAAVVKTTLALDNGIVIADDASPATPPLPPNPYSNHFPPDAAKFSSSPFHGFFTLFWLAVFLFMVRIGADNWRRTGRVLGENEIVGGIMFGRGGREVVVLLLADGLMCLGGTGVGWAVQRLVLAGWMDWDGTGWVVQSVWQVVFITGVVRLTLRRDWPWTHTVFFVLHGLVMLMKLHSYAFYNGHLSEVYKKRARLLATLKRLEKVSAAPSSAASSITTSRFTEVPDGIRERRRSGYDEMPDVENIVAVIDSGKSLDEQVHIFERVLKLKVDTLSHELRGKSTTPGRAYPDNLTLRNHYEYIVLPTVLYELEYPRSQSINWYYVAEKAAASFGIIFVMIMVSQAFIYPVVMETVRMKEEAVPLADRLRQFPRMLLDLIFPFMMEYLLTWYLIWESILNLVAELTYFADRSFYDAWWNCVSWDQFARDWNRPVHNFLLRHVYHSSISAMKVDKHTATIITFLISACMHELVMWCIFKKLRGYLLVLQMCQLPLVKLSRTRWLRHRAVLGNVIFWLGIFTGPSALCSLYLIL</sequence>
<keyword evidence="3 10" id="KW-0808">Transferase</keyword>
<gene>
    <name evidence="14" type="ORF">BT67DRAFT_442492</name>
</gene>
<dbReference type="AlphaFoldDB" id="A0AAN6UJ59"/>
<keyword evidence="7 10" id="KW-0472">Membrane</keyword>
<protein>
    <recommendedName>
        <fullName evidence="10">O-acyltransferase</fullName>
    </recommendedName>
</protein>
<reference evidence="14" key="1">
    <citation type="journal article" date="2023" name="Mol. Phylogenet. Evol.">
        <title>Genome-scale phylogeny and comparative genomics of the fungal order Sordariales.</title>
        <authorList>
            <person name="Hensen N."/>
            <person name="Bonometti L."/>
            <person name="Westerberg I."/>
            <person name="Brannstrom I.O."/>
            <person name="Guillou S."/>
            <person name="Cros-Aarteil S."/>
            <person name="Calhoun S."/>
            <person name="Haridas S."/>
            <person name="Kuo A."/>
            <person name="Mondo S."/>
            <person name="Pangilinan J."/>
            <person name="Riley R."/>
            <person name="LaButti K."/>
            <person name="Andreopoulos B."/>
            <person name="Lipzen A."/>
            <person name="Chen C."/>
            <person name="Yan M."/>
            <person name="Daum C."/>
            <person name="Ng V."/>
            <person name="Clum A."/>
            <person name="Steindorff A."/>
            <person name="Ohm R.A."/>
            <person name="Martin F."/>
            <person name="Silar P."/>
            <person name="Natvig D.O."/>
            <person name="Lalanne C."/>
            <person name="Gautier V."/>
            <person name="Ament-Velasquez S.L."/>
            <person name="Kruys A."/>
            <person name="Hutchinson M.I."/>
            <person name="Powell A.J."/>
            <person name="Barry K."/>
            <person name="Miller A.N."/>
            <person name="Grigoriev I.V."/>
            <person name="Debuchy R."/>
            <person name="Gladieux P."/>
            <person name="Hiltunen Thoren M."/>
            <person name="Johannesson H."/>
        </authorList>
    </citation>
    <scope>NUCLEOTIDE SEQUENCE</scope>
    <source>
        <strain evidence="14">CBS 123565</strain>
    </source>
</reference>
<accession>A0AAN6UJ59</accession>
<evidence type="ECO:0000256" key="3">
    <source>
        <dbReference type="ARBA" id="ARBA00022679"/>
    </source>
</evidence>
<reference evidence="14" key="2">
    <citation type="submission" date="2023-05" db="EMBL/GenBank/DDBJ databases">
        <authorList>
            <consortium name="Lawrence Berkeley National Laboratory"/>
            <person name="Steindorff A."/>
            <person name="Hensen N."/>
            <person name="Bonometti L."/>
            <person name="Westerberg I."/>
            <person name="Brannstrom I.O."/>
            <person name="Guillou S."/>
            <person name="Cros-Aarteil S."/>
            <person name="Calhoun S."/>
            <person name="Haridas S."/>
            <person name="Kuo A."/>
            <person name="Mondo S."/>
            <person name="Pangilinan J."/>
            <person name="Riley R."/>
            <person name="Labutti K."/>
            <person name="Andreopoulos B."/>
            <person name="Lipzen A."/>
            <person name="Chen C."/>
            <person name="Yanf M."/>
            <person name="Daum C."/>
            <person name="Ng V."/>
            <person name="Clum A."/>
            <person name="Ohm R."/>
            <person name="Martin F."/>
            <person name="Silar P."/>
            <person name="Natvig D."/>
            <person name="Lalanne C."/>
            <person name="Gautier V."/>
            <person name="Ament-Velasquez S.L."/>
            <person name="Kruys A."/>
            <person name="Hutchinson M.I."/>
            <person name="Powell A.J."/>
            <person name="Barry K."/>
            <person name="Miller A.N."/>
            <person name="Grigoriev I.V."/>
            <person name="Debuchy R."/>
            <person name="Gladieux P."/>
            <person name="Thoren M.H."/>
            <person name="Johannesson H."/>
        </authorList>
    </citation>
    <scope>NUCLEOTIDE SEQUENCE</scope>
    <source>
        <strain evidence="14">CBS 123565</strain>
    </source>
</reference>
<dbReference type="PANTHER" id="PTHR10408:SF23">
    <property type="entry name" value="STEROL O-ACYLTRANSFERASE 1-RELATED"/>
    <property type="match status" value="1"/>
</dbReference>
<evidence type="ECO:0000256" key="9">
    <source>
        <dbReference type="ARBA" id="ARBA00023568"/>
    </source>
</evidence>
<evidence type="ECO:0000256" key="13">
    <source>
        <dbReference type="SAM" id="Phobius"/>
    </source>
</evidence>
<comment type="similarity">
    <text evidence="2 10">Belongs to the membrane-bound acyltransferase family. Sterol o-acyltransferase subfamily.</text>
</comment>
<comment type="caution">
    <text evidence="14">The sequence shown here is derived from an EMBL/GenBank/DDBJ whole genome shotgun (WGS) entry which is preliminary data.</text>
</comment>
<keyword evidence="5 10" id="KW-0256">Endoplasmic reticulum</keyword>
<evidence type="ECO:0000256" key="2">
    <source>
        <dbReference type="ARBA" id="ARBA00009010"/>
    </source>
</evidence>
<proteinExistence type="inferred from homology"/>
<feature type="transmembrane region" description="Helical" evidence="13">
    <location>
        <begin position="191"/>
        <end position="210"/>
    </location>
</feature>
<evidence type="ECO:0000313" key="15">
    <source>
        <dbReference type="Proteomes" id="UP001304895"/>
    </source>
</evidence>
<dbReference type="PANTHER" id="PTHR10408">
    <property type="entry name" value="STEROL O-ACYLTRANSFERASE"/>
    <property type="match status" value="1"/>
</dbReference>
<keyword evidence="8 10" id="KW-0012">Acyltransferase</keyword>
<dbReference type="EMBL" id="MU853410">
    <property type="protein sequence ID" value="KAK4133982.1"/>
    <property type="molecule type" value="Genomic_DNA"/>
</dbReference>
<evidence type="ECO:0000256" key="7">
    <source>
        <dbReference type="ARBA" id="ARBA00023136"/>
    </source>
</evidence>